<dbReference type="GO" id="GO:0003735">
    <property type="term" value="F:structural constituent of ribosome"/>
    <property type="evidence" value="ECO:0007669"/>
    <property type="project" value="InterPro"/>
</dbReference>
<reference evidence="1 2" key="1">
    <citation type="submission" date="2019-01" db="EMBL/GenBank/DDBJ databases">
        <authorList>
            <person name="Alioto T."/>
            <person name="Alioto T."/>
        </authorList>
    </citation>
    <scope>NUCLEOTIDE SEQUENCE [LARGE SCALE GENOMIC DNA]</scope>
</reference>
<dbReference type="InterPro" id="IPR001197">
    <property type="entry name" value="Ribosomal_uL16_euk_arch"/>
</dbReference>
<keyword evidence="2" id="KW-1185">Reference proteome</keyword>
<sequence>MPLKILVSPWAATPLGVTSIVRTSHIQRLTSYKGVLDAKICIFDLAWKKAKVDEFPLCGHMVSDKYEQLSSEALEAAHICANKYIHGEKL</sequence>
<keyword evidence="1" id="KW-0689">Ribosomal protein</keyword>
<proteinExistence type="predicted"/>
<protein>
    <submittedName>
        <fullName evidence="1">60s ribosomal protein l10-like</fullName>
    </submittedName>
</protein>
<dbReference type="GO" id="GO:0006412">
    <property type="term" value="P:translation"/>
    <property type="evidence" value="ECO:0007669"/>
    <property type="project" value="InterPro"/>
</dbReference>
<keyword evidence="1" id="KW-0687">Ribonucleoprotein</keyword>
<name>A0A485PLN7_LYNPA</name>
<organism evidence="1 2">
    <name type="scientific">Lynx pardinus</name>
    <name type="common">Iberian lynx</name>
    <name type="synonym">Felis pardina</name>
    <dbReference type="NCBI Taxonomy" id="191816"/>
    <lineage>
        <taxon>Eukaryota</taxon>
        <taxon>Metazoa</taxon>
        <taxon>Chordata</taxon>
        <taxon>Craniata</taxon>
        <taxon>Vertebrata</taxon>
        <taxon>Euteleostomi</taxon>
        <taxon>Mammalia</taxon>
        <taxon>Eutheria</taxon>
        <taxon>Laurasiatheria</taxon>
        <taxon>Carnivora</taxon>
        <taxon>Feliformia</taxon>
        <taxon>Felidae</taxon>
        <taxon>Felinae</taxon>
        <taxon>Lynx</taxon>
    </lineage>
</organism>
<dbReference type="GO" id="GO:0005840">
    <property type="term" value="C:ribosome"/>
    <property type="evidence" value="ECO:0007669"/>
    <property type="project" value="UniProtKB-KW"/>
</dbReference>
<evidence type="ECO:0000313" key="1">
    <source>
        <dbReference type="EMBL" id="VFV43172.1"/>
    </source>
</evidence>
<dbReference type="InterPro" id="IPR036920">
    <property type="entry name" value="Ribosomal_uL16_sf"/>
</dbReference>
<dbReference type="Proteomes" id="UP000386466">
    <property type="component" value="Unassembled WGS sequence"/>
</dbReference>
<evidence type="ECO:0000313" key="2">
    <source>
        <dbReference type="Proteomes" id="UP000386466"/>
    </source>
</evidence>
<dbReference type="EMBL" id="CAAGRJ010033405">
    <property type="protein sequence ID" value="VFV43172.1"/>
    <property type="molecule type" value="Genomic_DNA"/>
</dbReference>
<dbReference type="AlphaFoldDB" id="A0A485PLN7"/>
<dbReference type="SUPFAM" id="SSF54686">
    <property type="entry name" value="Ribosomal protein L16p/L10e"/>
    <property type="match status" value="1"/>
</dbReference>
<dbReference type="Gene3D" id="3.90.1170.10">
    <property type="entry name" value="Ribosomal protein L10e/L16"/>
    <property type="match status" value="1"/>
</dbReference>
<gene>
    <name evidence="1" type="ORF">LYPA_23C016367</name>
</gene>
<accession>A0A485PLN7</accession>
<dbReference type="PANTHER" id="PTHR11726">
    <property type="entry name" value="60S RIBOSOMAL PROTEIN L10"/>
    <property type="match status" value="1"/>
</dbReference>
<feature type="non-terminal residue" evidence="1">
    <location>
        <position position="90"/>
    </location>
</feature>